<dbReference type="AlphaFoldDB" id="A0A1Q3EBQ0"/>
<sequence length="269" mass="30827">MDNSEDYSSGKTFVVSISKRFQSSDADVIIRSCDNIDFHVHKRHLEFATGGFPPADTPSSLGEIVRLSESSSTLEILFQFVYPQRHPSLDKLAFEELLEVAEAAEKYEVYGALSACHLILREFLHSHSKQVLHFACRHRIAPLVERLAPIMMDTSLFEVKDSLIVCPSYFFAWSLFREQYLQLSIALAQSRPQHKCDNFNIFTRVVLQKLDKPSNLMMSNLENLFNIRSIGGLENIQVCCAMESRKWYHAVRERVAKIPDFTLETPDGY</sequence>
<comment type="caution">
    <text evidence="1">The sequence shown here is derived from an EMBL/GenBank/DDBJ whole genome shotgun (WGS) entry which is preliminary data.</text>
</comment>
<name>A0A1Q3EBQ0_LENED</name>
<dbReference type="Proteomes" id="UP000188533">
    <property type="component" value="Unassembled WGS sequence"/>
</dbReference>
<evidence type="ECO:0008006" key="3">
    <source>
        <dbReference type="Google" id="ProtNLM"/>
    </source>
</evidence>
<dbReference type="EMBL" id="BDGU01000203">
    <property type="protein sequence ID" value="GAW04657.1"/>
    <property type="molecule type" value="Genomic_DNA"/>
</dbReference>
<protein>
    <recommendedName>
        <fullName evidence="3">BTB domain-containing protein</fullName>
    </recommendedName>
</protein>
<evidence type="ECO:0000313" key="2">
    <source>
        <dbReference type="Proteomes" id="UP000188533"/>
    </source>
</evidence>
<evidence type="ECO:0000313" key="1">
    <source>
        <dbReference type="EMBL" id="GAW04657.1"/>
    </source>
</evidence>
<keyword evidence="2" id="KW-1185">Reference proteome</keyword>
<gene>
    <name evidence="1" type="ORF">LENED_006462</name>
</gene>
<dbReference type="InterPro" id="IPR011333">
    <property type="entry name" value="SKP1/BTB/POZ_sf"/>
</dbReference>
<dbReference type="Gene3D" id="3.30.710.10">
    <property type="entry name" value="Potassium Channel Kv1.1, Chain A"/>
    <property type="match status" value="1"/>
</dbReference>
<reference evidence="1 2" key="1">
    <citation type="submission" date="2016-08" db="EMBL/GenBank/DDBJ databases">
        <authorList>
            <consortium name="Lentinula edodes genome sequencing consortium"/>
            <person name="Sakamoto Y."/>
            <person name="Nakade K."/>
            <person name="Sato S."/>
            <person name="Yoshida Y."/>
            <person name="Miyazaki K."/>
            <person name="Natsume S."/>
            <person name="Konno N."/>
        </authorList>
    </citation>
    <scope>NUCLEOTIDE SEQUENCE [LARGE SCALE GENOMIC DNA]</scope>
    <source>
        <strain evidence="1 2">NBRC 111202</strain>
    </source>
</reference>
<dbReference type="SUPFAM" id="SSF54695">
    <property type="entry name" value="POZ domain"/>
    <property type="match status" value="1"/>
</dbReference>
<accession>A0A1Q3EBQ0</accession>
<reference evidence="1 2" key="2">
    <citation type="submission" date="2017-02" db="EMBL/GenBank/DDBJ databases">
        <title>A genome survey and senescence transcriptome analysis in Lentinula edodes.</title>
        <authorList>
            <person name="Sakamoto Y."/>
            <person name="Nakade K."/>
            <person name="Sato S."/>
            <person name="Yoshida Y."/>
            <person name="Miyazaki K."/>
            <person name="Natsume S."/>
            <person name="Konno N."/>
        </authorList>
    </citation>
    <scope>NUCLEOTIDE SEQUENCE [LARGE SCALE GENOMIC DNA]</scope>
    <source>
        <strain evidence="1 2">NBRC 111202</strain>
    </source>
</reference>
<proteinExistence type="predicted"/>
<organism evidence="1 2">
    <name type="scientific">Lentinula edodes</name>
    <name type="common">Shiitake mushroom</name>
    <name type="synonym">Lentinus edodes</name>
    <dbReference type="NCBI Taxonomy" id="5353"/>
    <lineage>
        <taxon>Eukaryota</taxon>
        <taxon>Fungi</taxon>
        <taxon>Dikarya</taxon>
        <taxon>Basidiomycota</taxon>
        <taxon>Agaricomycotina</taxon>
        <taxon>Agaricomycetes</taxon>
        <taxon>Agaricomycetidae</taxon>
        <taxon>Agaricales</taxon>
        <taxon>Marasmiineae</taxon>
        <taxon>Omphalotaceae</taxon>
        <taxon>Lentinula</taxon>
    </lineage>
</organism>
<dbReference type="STRING" id="5353.A0A1Q3EBQ0"/>